<organism evidence="1 2">
    <name type="scientific">Nemania bipapillata</name>
    <dbReference type="NCBI Taxonomy" id="110536"/>
    <lineage>
        <taxon>Eukaryota</taxon>
        <taxon>Fungi</taxon>
        <taxon>Dikarya</taxon>
        <taxon>Ascomycota</taxon>
        <taxon>Pezizomycotina</taxon>
        <taxon>Sordariomycetes</taxon>
        <taxon>Xylariomycetidae</taxon>
        <taxon>Xylariales</taxon>
        <taxon>Xylariaceae</taxon>
        <taxon>Nemania</taxon>
    </lineage>
</organism>
<evidence type="ECO:0000313" key="1">
    <source>
        <dbReference type="EMBL" id="KAJ8121460.1"/>
    </source>
</evidence>
<reference evidence="1" key="1">
    <citation type="submission" date="2022-11" db="EMBL/GenBank/DDBJ databases">
        <title>Genome Sequence of Nemania bipapillata.</title>
        <authorList>
            <person name="Buettner E."/>
        </authorList>
    </citation>
    <scope>NUCLEOTIDE SEQUENCE</scope>
    <source>
        <strain evidence="1">CP14</strain>
    </source>
</reference>
<dbReference type="EMBL" id="JAPESX010000409">
    <property type="protein sequence ID" value="KAJ8121460.1"/>
    <property type="molecule type" value="Genomic_DNA"/>
</dbReference>
<dbReference type="Proteomes" id="UP001153334">
    <property type="component" value="Unassembled WGS sequence"/>
</dbReference>
<protein>
    <submittedName>
        <fullName evidence="1">Uncharacterized protein</fullName>
    </submittedName>
</protein>
<sequence length="361" mass="40770">MDVLLEEAITFADKLKTKVGDNHAWGNVFTLYDDVVNLTFDMIVRVTLDYQTNEQTAGPSPLFTSIRRLTTHVKKPTLITKIERWLPAYRRDVSLHTKTINSILVPHIQARLARKPEVGGRQTVIDLCLKEISTELNEQKVARESSDYIDVVLSQVKVFILAGHHTTAQAICWVLYEVYKNPEVLKKLRDEHDQILGPNPKDAQPILSQQPHKLKDLRYTAAVIKETLRVHALSQTHREGSSKFNFSIDDVIYPTDDTMIQTVPAATQARPDLWAQVTEFIPDRFLVPVGDALYPPKNAWRPFELGIFTLRALEFSFGSTDLGTEPTQPGKPNSVDGNYIYRVGNGLGYVKGNLPTRVKAI</sequence>
<evidence type="ECO:0000313" key="2">
    <source>
        <dbReference type="Proteomes" id="UP001153334"/>
    </source>
</evidence>
<gene>
    <name evidence="1" type="ORF">ONZ43_g2093</name>
</gene>
<keyword evidence="2" id="KW-1185">Reference proteome</keyword>
<comment type="caution">
    <text evidence="1">The sequence shown here is derived from an EMBL/GenBank/DDBJ whole genome shotgun (WGS) entry which is preliminary data.</text>
</comment>
<accession>A0ACC2J1V2</accession>
<name>A0ACC2J1V2_9PEZI</name>
<proteinExistence type="predicted"/>